<dbReference type="EMBL" id="ML736834">
    <property type="protein sequence ID" value="KAE8399415.1"/>
    <property type="molecule type" value="Genomic_DNA"/>
</dbReference>
<protein>
    <submittedName>
        <fullName evidence="1">Uncharacterized protein</fullName>
    </submittedName>
</protein>
<dbReference type="Proteomes" id="UP000325579">
    <property type="component" value="Unassembled WGS sequence"/>
</dbReference>
<accession>A0A5N7CZ09</accession>
<dbReference type="OrthoDB" id="10383514at2759"/>
<gene>
    <name evidence="1" type="ORF">BDV37DRAFT_231545</name>
</gene>
<proteinExistence type="predicted"/>
<reference evidence="1 2" key="1">
    <citation type="submission" date="2019-04" db="EMBL/GenBank/DDBJ databases">
        <authorList>
            <consortium name="DOE Joint Genome Institute"/>
            <person name="Mondo S."/>
            <person name="Kjaerbolling I."/>
            <person name="Vesth T."/>
            <person name="Frisvad J.C."/>
            <person name="Nybo J.L."/>
            <person name="Theobald S."/>
            <person name="Kildgaard S."/>
            <person name="Isbrandt T."/>
            <person name="Kuo A."/>
            <person name="Sato A."/>
            <person name="Lyhne E.K."/>
            <person name="Kogle M.E."/>
            <person name="Wiebenga A."/>
            <person name="Kun R.S."/>
            <person name="Lubbers R.J."/>
            <person name="Makela M.R."/>
            <person name="Barry K."/>
            <person name="Chovatia M."/>
            <person name="Clum A."/>
            <person name="Daum C."/>
            <person name="Haridas S."/>
            <person name="He G."/>
            <person name="LaButti K."/>
            <person name="Lipzen A."/>
            <person name="Riley R."/>
            <person name="Salamov A."/>
            <person name="Simmons B.A."/>
            <person name="Magnuson J.K."/>
            <person name="Henrissat B."/>
            <person name="Mortensen U.H."/>
            <person name="Larsen T.O."/>
            <person name="Devries R.P."/>
            <person name="Grigoriev I.V."/>
            <person name="Machida M."/>
            <person name="Baker S.E."/>
            <person name="Andersen M.R."/>
            <person name="Cantor M.N."/>
            <person name="Hua S.X."/>
        </authorList>
    </citation>
    <scope>NUCLEOTIDE SEQUENCE [LARGE SCALE GENOMIC DNA]</scope>
    <source>
        <strain evidence="1 2">CBS 119388</strain>
    </source>
</reference>
<dbReference type="GeneID" id="43665048"/>
<dbReference type="AlphaFoldDB" id="A0A5N7CZ09"/>
<name>A0A5N7CZ09_9EURO</name>
<organism evidence="1 2">
    <name type="scientific">Aspergillus pseudonomiae</name>
    <dbReference type="NCBI Taxonomy" id="1506151"/>
    <lineage>
        <taxon>Eukaryota</taxon>
        <taxon>Fungi</taxon>
        <taxon>Dikarya</taxon>
        <taxon>Ascomycota</taxon>
        <taxon>Pezizomycotina</taxon>
        <taxon>Eurotiomycetes</taxon>
        <taxon>Eurotiomycetidae</taxon>
        <taxon>Eurotiales</taxon>
        <taxon>Aspergillaceae</taxon>
        <taxon>Aspergillus</taxon>
        <taxon>Aspergillus subgen. Circumdati</taxon>
    </lineage>
</organism>
<keyword evidence="2" id="KW-1185">Reference proteome</keyword>
<evidence type="ECO:0000313" key="1">
    <source>
        <dbReference type="EMBL" id="KAE8399415.1"/>
    </source>
</evidence>
<sequence>MRSRGALHMFRTTNTSQPTGFRCTLRILTPNIDYGLKCLSPSTLSLNRINTKRNDPEPRIPLLISGSLGSLFVTLRIMNYSYN</sequence>
<evidence type="ECO:0000313" key="2">
    <source>
        <dbReference type="Proteomes" id="UP000325579"/>
    </source>
</evidence>
<dbReference type="RefSeq" id="XP_031936734.1">
    <property type="nucleotide sequence ID" value="XM_032080357.1"/>
</dbReference>